<dbReference type="Proteomes" id="UP001157502">
    <property type="component" value="Chromosome 5"/>
</dbReference>
<accession>A0ACC2H7S2</accession>
<protein>
    <submittedName>
        <fullName evidence="1">Uncharacterized protein</fullName>
    </submittedName>
</protein>
<comment type="caution">
    <text evidence="1">The sequence shown here is derived from an EMBL/GenBank/DDBJ whole genome shotgun (WGS) entry which is preliminary data.</text>
</comment>
<evidence type="ECO:0000313" key="1">
    <source>
        <dbReference type="EMBL" id="KAJ8011802.1"/>
    </source>
</evidence>
<dbReference type="EMBL" id="CM055732">
    <property type="protein sequence ID" value="KAJ8011802.1"/>
    <property type="molecule type" value="Genomic_DNA"/>
</dbReference>
<keyword evidence="2" id="KW-1185">Reference proteome</keyword>
<evidence type="ECO:0000313" key="2">
    <source>
        <dbReference type="Proteomes" id="UP001157502"/>
    </source>
</evidence>
<name>A0ACC2H7S2_DALPE</name>
<gene>
    <name evidence="1" type="ORF">DPEC_G00062030</name>
</gene>
<sequence length="164" mass="17730">MGFGPIRCGISARTSNSGSSKNSRTSGCRTAASRISAGAGSGSGTGNSSFNSSRYFGSVDSSQNSSQKGKGHSSRSVGEVLPMELEPTIQVCSAGAAMVGHRQHRRQGESILIGQFRDIDTVLREDRERIRAMQKSQPCFTGEQRKELVEVHQWCQKYTLLSLK</sequence>
<proteinExistence type="predicted"/>
<organism evidence="1 2">
    <name type="scientific">Dallia pectoralis</name>
    <name type="common">Alaska blackfish</name>
    <dbReference type="NCBI Taxonomy" id="75939"/>
    <lineage>
        <taxon>Eukaryota</taxon>
        <taxon>Metazoa</taxon>
        <taxon>Chordata</taxon>
        <taxon>Craniata</taxon>
        <taxon>Vertebrata</taxon>
        <taxon>Euteleostomi</taxon>
        <taxon>Actinopterygii</taxon>
        <taxon>Neopterygii</taxon>
        <taxon>Teleostei</taxon>
        <taxon>Protacanthopterygii</taxon>
        <taxon>Esociformes</taxon>
        <taxon>Umbridae</taxon>
        <taxon>Dallia</taxon>
    </lineage>
</organism>
<reference evidence="1" key="1">
    <citation type="submission" date="2021-05" db="EMBL/GenBank/DDBJ databases">
        <authorList>
            <person name="Pan Q."/>
            <person name="Jouanno E."/>
            <person name="Zahm M."/>
            <person name="Klopp C."/>
            <person name="Cabau C."/>
            <person name="Louis A."/>
            <person name="Berthelot C."/>
            <person name="Parey E."/>
            <person name="Roest Crollius H."/>
            <person name="Montfort J."/>
            <person name="Robinson-Rechavi M."/>
            <person name="Bouchez O."/>
            <person name="Lampietro C."/>
            <person name="Lopez Roques C."/>
            <person name="Donnadieu C."/>
            <person name="Postlethwait J."/>
            <person name="Bobe J."/>
            <person name="Dillon D."/>
            <person name="Chandos A."/>
            <person name="von Hippel F."/>
            <person name="Guiguen Y."/>
        </authorList>
    </citation>
    <scope>NUCLEOTIDE SEQUENCE</scope>
    <source>
        <strain evidence="1">YG-Jan2019</strain>
    </source>
</reference>